<dbReference type="InterPro" id="IPR041236">
    <property type="entry name" value="PriA_C"/>
</dbReference>
<dbReference type="Pfam" id="PF18074">
    <property type="entry name" value="PriA_C"/>
    <property type="match status" value="1"/>
</dbReference>
<dbReference type="InterPro" id="IPR041222">
    <property type="entry name" value="PriA_3primeBD"/>
</dbReference>
<feature type="binding site" evidence="12">
    <location>
        <position position="474"/>
    </location>
    <ligand>
        <name>Zn(2+)</name>
        <dbReference type="ChEBI" id="CHEBI:29105"/>
        <label>1</label>
    </ligand>
</feature>
<feature type="binding site" evidence="12">
    <location>
        <position position="471"/>
    </location>
    <ligand>
        <name>Zn(2+)</name>
        <dbReference type="ChEBI" id="CHEBI:29105"/>
        <label>1</label>
    </ligand>
</feature>
<dbReference type="PATRIC" id="fig|579138.3.peg.1273"/>
<dbReference type="GO" id="GO:1990077">
    <property type="term" value="C:primosome complex"/>
    <property type="evidence" value="ECO:0007669"/>
    <property type="project" value="UniProtKB-UniRule"/>
</dbReference>
<comment type="similarity">
    <text evidence="12">Belongs to the helicase family. PriA subfamily.</text>
</comment>
<keyword evidence="2 12" id="KW-0235">DNA replication</keyword>
<dbReference type="GO" id="GO:0005524">
    <property type="term" value="F:ATP binding"/>
    <property type="evidence" value="ECO:0007669"/>
    <property type="project" value="UniProtKB-UniRule"/>
</dbReference>
<dbReference type="SMART" id="SM00487">
    <property type="entry name" value="DEXDc"/>
    <property type="match status" value="1"/>
</dbReference>
<feature type="binding site" evidence="12">
    <location>
        <position position="434"/>
    </location>
    <ligand>
        <name>Zn(2+)</name>
        <dbReference type="ChEBI" id="CHEBI:29105"/>
        <label>1</label>
    </ligand>
</feature>
<comment type="subunit">
    <text evidence="12">Component of the replication restart primosome.</text>
</comment>
<feature type="binding site" evidence="12">
    <location>
        <position position="458"/>
    </location>
    <ligand>
        <name>Zn(2+)</name>
        <dbReference type="ChEBI" id="CHEBI:29105"/>
        <label>2</label>
    </ligand>
</feature>
<keyword evidence="5 12" id="KW-0378">Hydrolase</keyword>
<dbReference type="GO" id="GO:0016887">
    <property type="term" value="F:ATP hydrolysis activity"/>
    <property type="evidence" value="ECO:0007669"/>
    <property type="project" value="RHEA"/>
</dbReference>
<dbReference type="HAMAP" id="MF_00983">
    <property type="entry name" value="PriA"/>
    <property type="match status" value="1"/>
</dbReference>
<dbReference type="HOGENOM" id="CLU_013353_4_0_5"/>
<evidence type="ECO:0000256" key="4">
    <source>
        <dbReference type="ARBA" id="ARBA00022741"/>
    </source>
</evidence>
<dbReference type="RefSeq" id="WP_013934489.1">
    <property type="nucleotide sequence ID" value="NC_015709.1"/>
</dbReference>
<dbReference type="InterPro" id="IPR040498">
    <property type="entry name" value="PriA_CRR"/>
</dbReference>
<dbReference type="FunFam" id="3.40.50.300:FF:000489">
    <property type="entry name" value="Primosome assembly protein PriA"/>
    <property type="match status" value="1"/>
</dbReference>
<keyword evidence="8 12" id="KW-0067">ATP-binding</keyword>
<sequence length="722" mass="80367">MKLRIPVLTTNPSLGILTYTLPVGKDIVPGSIVRIPLGPRQISGMVWDTLPLKNDIIPESRLRSISEIYDLPPAKRSYRRLISWVAAYYMASESAILRMGLPLPPPLMNTKITHEYYPTGNIPTRLTVLRKQALERLSGKKGQINELATFAHVSVAVIRGLIKEGALAALEVKADEIIAIPDPNFKLPVLSRQQQEAADQLRSAVEESKFRPFLLDGVTGSGKTEVYFEAVAQAIKDQKQALILLPEIALTEPFLTRFSSRFGCKPVAWHSDLSQSRRRQAWRAIVSGKAKVVIGARSALFLPFKNMGLIIVDEAHETSFKQEDGVCYQARDVAVMRAKFEEIPAILASATPALETVLQVKLGHYKEIKLPKRHGSAGLPNIHAINLLEHPLPRGRWLAEPLVKSLKEALVRHEQGLLFLNRRGYAPLTLCRHCGYRIQCPHCTAWMVEHRQQGQMICHHCGFTTTIPDHCPECHEKDALVACGPGVERITEEASILFPEARIATVTSDTLTTPIQAAAFIDQMEQGAIDIIVGTQLVTKGYHFPRLTVVGVVDADLGLQGGDLRASEHSFQQIAQVAGRAGRSDLMGHVFIQTYEPDVPVIQALISGNREQFYQAEMDVREITEAPPFGRYVALIISSEKQDVAEAIAHRLGHTAPIRTDMEIFGPAPAPMMQLRGRYRYRLLVQAKRTVAVQKIIRKWLSTVDIPSSIRITIDVDPYNFF</sequence>
<evidence type="ECO:0000256" key="8">
    <source>
        <dbReference type="ARBA" id="ARBA00022840"/>
    </source>
</evidence>
<dbReference type="GO" id="GO:0008270">
    <property type="term" value="F:zinc ion binding"/>
    <property type="evidence" value="ECO:0007669"/>
    <property type="project" value="UniProtKB-UniRule"/>
</dbReference>
<dbReference type="KEGG" id="zmp:Zymop_1199"/>
<evidence type="ECO:0000259" key="13">
    <source>
        <dbReference type="PROSITE" id="PS51192"/>
    </source>
</evidence>
<feature type="binding site" evidence="12">
    <location>
        <position position="461"/>
    </location>
    <ligand>
        <name>Zn(2+)</name>
        <dbReference type="ChEBI" id="CHEBI:29105"/>
        <label>2</label>
    </ligand>
</feature>
<dbReference type="Pfam" id="PF00270">
    <property type="entry name" value="DEAD"/>
    <property type="match status" value="1"/>
</dbReference>
<keyword evidence="6 12" id="KW-0347">Helicase</keyword>
<dbReference type="InterPro" id="IPR001650">
    <property type="entry name" value="Helicase_C-like"/>
</dbReference>
<dbReference type="InterPro" id="IPR005259">
    <property type="entry name" value="PriA"/>
</dbReference>
<evidence type="ECO:0000256" key="10">
    <source>
        <dbReference type="ARBA" id="ARBA00023235"/>
    </source>
</evidence>
<dbReference type="EC" id="5.6.2.4" evidence="12"/>
<comment type="catalytic activity">
    <reaction evidence="12">
        <text>Couples ATP hydrolysis with the unwinding of duplex DNA by translocating in the 3'-5' direction.</text>
        <dbReference type="EC" id="5.6.2.4"/>
    </reaction>
</comment>
<dbReference type="GO" id="GO:0003677">
    <property type="term" value="F:DNA binding"/>
    <property type="evidence" value="ECO:0007669"/>
    <property type="project" value="UniProtKB-UniRule"/>
</dbReference>
<evidence type="ECO:0000256" key="3">
    <source>
        <dbReference type="ARBA" id="ARBA00022723"/>
    </source>
</evidence>
<dbReference type="SUPFAM" id="SSF52540">
    <property type="entry name" value="P-loop containing nucleoside triphosphate hydrolases"/>
    <property type="match status" value="2"/>
</dbReference>
<comment type="cofactor">
    <cofactor evidence="12">
        <name>Zn(2+)</name>
        <dbReference type="ChEBI" id="CHEBI:29105"/>
    </cofactor>
    <text evidence="12">Binds 2 zinc ions per subunit.</text>
</comment>
<dbReference type="NCBIfam" id="TIGR00595">
    <property type="entry name" value="priA"/>
    <property type="match status" value="1"/>
</dbReference>
<evidence type="ECO:0000256" key="7">
    <source>
        <dbReference type="ARBA" id="ARBA00022833"/>
    </source>
</evidence>
<comment type="catalytic activity">
    <reaction evidence="11 12">
        <text>ATP + H2O = ADP + phosphate + H(+)</text>
        <dbReference type="Rhea" id="RHEA:13065"/>
        <dbReference type="ChEBI" id="CHEBI:15377"/>
        <dbReference type="ChEBI" id="CHEBI:15378"/>
        <dbReference type="ChEBI" id="CHEBI:30616"/>
        <dbReference type="ChEBI" id="CHEBI:43474"/>
        <dbReference type="ChEBI" id="CHEBI:456216"/>
        <dbReference type="EC" id="5.6.2.4"/>
    </reaction>
</comment>
<dbReference type="InterPro" id="IPR042115">
    <property type="entry name" value="PriA_3primeBD_sf"/>
</dbReference>
<dbReference type="InterPro" id="IPR014001">
    <property type="entry name" value="Helicase_ATP-bd"/>
</dbReference>
<dbReference type="Gene3D" id="3.40.50.300">
    <property type="entry name" value="P-loop containing nucleotide triphosphate hydrolases"/>
    <property type="match status" value="2"/>
</dbReference>
<dbReference type="Pfam" id="PF18319">
    <property type="entry name" value="Zn_ribbon_PriA"/>
    <property type="match status" value="1"/>
</dbReference>
<evidence type="ECO:0000313" key="14">
    <source>
        <dbReference type="EMBL" id="AEI38094.1"/>
    </source>
</evidence>
<dbReference type="PANTHER" id="PTHR30580">
    <property type="entry name" value="PRIMOSOMAL PROTEIN N"/>
    <property type="match status" value="1"/>
</dbReference>
<evidence type="ECO:0000256" key="5">
    <source>
        <dbReference type="ARBA" id="ARBA00022801"/>
    </source>
</evidence>
<feature type="binding site" evidence="12">
    <location>
        <position position="440"/>
    </location>
    <ligand>
        <name>Zn(2+)</name>
        <dbReference type="ChEBI" id="CHEBI:29105"/>
        <label>2</label>
    </ligand>
</feature>
<dbReference type="GO" id="GO:0043138">
    <property type="term" value="F:3'-5' DNA helicase activity"/>
    <property type="evidence" value="ECO:0007669"/>
    <property type="project" value="UniProtKB-EC"/>
</dbReference>
<dbReference type="GO" id="GO:0006269">
    <property type="term" value="P:DNA replication, synthesis of primer"/>
    <property type="evidence" value="ECO:0007669"/>
    <property type="project" value="UniProtKB-KW"/>
</dbReference>
<evidence type="ECO:0000313" key="15">
    <source>
        <dbReference type="Proteomes" id="UP000000491"/>
    </source>
</evidence>
<keyword evidence="10 12" id="KW-0413">Isomerase</keyword>
<dbReference type="GO" id="GO:0006302">
    <property type="term" value="P:double-strand break repair"/>
    <property type="evidence" value="ECO:0007669"/>
    <property type="project" value="InterPro"/>
</dbReference>
<evidence type="ECO:0000256" key="11">
    <source>
        <dbReference type="ARBA" id="ARBA00048988"/>
    </source>
</evidence>
<dbReference type="PROSITE" id="PS51192">
    <property type="entry name" value="HELICASE_ATP_BIND_1"/>
    <property type="match status" value="1"/>
</dbReference>
<dbReference type="GO" id="GO:0006270">
    <property type="term" value="P:DNA replication initiation"/>
    <property type="evidence" value="ECO:0007669"/>
    <property type="project" value="TreeGrafter"/>
</dbReference>
<accession>F8ETZ7</accession>
<dbReference type="CDD" id="cd17929">
    <property type="entry name" value="DEXHc_priA"/>
    <property type="match status" value="1"/>
</dbReference>
<dbReference type="SMART" id="SM00490">
    <property type="entry name" value="HELICc"/>
    <property type="match status" value="1"/>
</dbReference>
<dbReference type="InterPro" id="IPR027417">
    <property type="entry name" value="P-loop_NTPase"/>
</dbReference>
<gene>
    <name evidence="12" type="primary">priA</name>
    <name evidence="14" type="ordered locus">Zymop_1199</name>
</gene>
<dbReference type="AlphaFoldDB" id="F8ETZ7"/>
<name>F8ETZ7_ZYMMT</name>
<feature type="domain" description="Helicase ATP-binding" evidence="13">
    <location>
        <begin position="204"/>
        <end position="370"/>
    </location>
</feature>
<keyword evidence="9 12" id="KW-0238">DNA-binding</keyword>
<feature type="binding site" evidence="12">
    <location>
        <position position="431"/>
    </location>
    <ligand>
        <name>Zn(2+)</name>
        <dbReference type="ChEBI" id="CHEBI:29105"/>
        <label>1</label>
    </ligand>
</feature>
<dbReference type="STRING" id="579138.Zymop_1199"/>
<keyword evidence="1 12" id="KW-0639">Primosome</keyword>
<keyword evidence="7 12" id="KW-0862">Zinc</keyword>
<dbReference type="Proteomes" id="UP000000491">
    <property type="component" value="Chromosome"/>
</dbReference>
<dbReference type="PANTHER" id="PTHR30580:SF0">
    <property type="entry name" value="PRIMOSOMAL PROTEIN N"/>
    <property type="match status" value="1"/>
</dbReference>
<keyword evidence="4 12" id="KW-0547">Nucleotide-binding</keyword>
<evidence type="ECO:0000256" key="9">
    <source>
        <dbReference type="ARBA" id="ARBA00023125"/>
    </source>
</evidence>
<proteinExistence type="inferred from homology"/>
<organism evidence="14 15">
    <name type="scientific">Zymomonas mobilis subsp. pomaceae (strain ATCC 29192 / DSM 22645 / JCM 10191 / CCUG 17912 / NBRC 13757 / NCIMB 11200 / NRRL B-4491 / Barker I)</name>
    <dbReference type="NCBI Taxonomy" id="579138"/>
    <lineage>
        <taxon>Bacteria</taxon>
        <taxon>Pseudomonadati</taxon>
        <taxon>Pseudomonadota</taxon>
        <taxon>Alphaproteobacteria</taxon>
        <taxon>Sphingomonadales</taxon>
        <taxon>Zymomonadaceae</taxon>
        <taxon>Zymomonas</taxon>
    </lineage>
</organism>
<dbReference type="NCBIfam" id="NF004070">
    <property type="entry name" value="PRK05580.2-2"/>
    <property type="match status" value="1"/>
</dbReference>
<dbReference type="GO" id="GO:0006310">
    <property type="term" value="P:DNA recombination"/>
    <property type="evidence" value="ECO:0007669"/>
    <property type="project" value="InterPro"/>
</dbReference>
<evidence type="ECO:0000256" key="6">
    <source>
        <dbReference type="ARBA" id="ARBA00022806"/>
    </source>
</evidence>
<protein>
    <recommendedName>
        <fullName evidence="12">Replication restart protein PriA</fullName>
    </recommendedName>
    <alternativeName>
        <fullName evidence="12">ATP-dependent DNA helicase PriA</fullName>
        <ecNumber evidence="12">5.6.2.4</ecNumber>
    </alternativeName>
    <alternativeName>
        <fullName evidence="12">DNA 3'-5' helicase PriA</fullName>
    </alternativeName>
</protein>
<evidence type="ECO:0000256" key="2">
    <source>
        <dbReference type="ARBA" id="ARBA00022705"/>
    </source>
</evidence>
<evidence type="ECO:0000256" key="12">
    <source>
        <dbReference type="HAMAP-Rule" id="MF_00983"/>
    </source>
</evidence>
<feature type="binding site" evidence="12">
    <location>
        <position position="443"/>
    </location>
    <ligand>
        <name>Zn(2+)</name>
        <dbReference type="ChEBI" id="CHEBI:29105"/>
        <label>2</label>
    </ligand>
</feature>
<dbReference type="Gene3D" id="3.40.1440.60">
    <property type="entry name" value="PriA, 3(prime) DNA-binding domain"/>
    <property type="match status" value="1"/>
</dbReference>
<dbReference type="Pfam" id="PF17764">
    <property type="entry name" value="PriA_3primeBD"/>
    <property type="match status" value="1"/>
</dbReference>
<reference evidence="14 15" key="1">
    <citation type="journal article" date="2011" name="J. Bacteriol.">
        <title>Genome sequence of the ethanol-producing Zymomonas mobilis subsp. pomaceae lectotype strain ATCC 29192.</title>
        <authorList>
            <person name="Kouvelis V.N."/>
            <person name="Davenport K.W."/>
            <person name="Brettin T.S."/>
            <person name="Bruce D."/>
            <person name="Detter C."/>
            <person name="Han C.S."/>
            <person name="Nolan M."/>
            <person name="Tapia R."/>
            <person name="Damoulaki A."/>
            <person name="Kyrpides N.C."/>
            <person name="Typas M.A."/>
            <person name="Pappas K.M."/>
        </authorList>
    </citation>
    <scope>NUCLEOTIDE SEQUENCE [LARGE SCALE GENOMIC DNA]</scope>
    <source>
        <strain evidence="15">ATCC 29192 / DSM 22645 / JCM 10191 / CCUG 17912 / NBRC 13757 / NCIMB 11200 / NRRL B-4491 / Barker I</strain>
    </source>
</reference>
<dbReference type="eggNOG" id="COG1198">
    <property type="taxonomic scope" value="Bacteria"/>
</dbReference>
<comment type="function">
    <text evidence="12">Initiates the restart of stalled replication forks, which reloads the replicative helicase on sites other than the origin of replication. Recognizes and binds to abandoned replication forks and remodels them to uncover a helicase loading site. Promotes assembly of the primosome at these replication forks.</text>
</comment>
<dbReference type="InterPro" id="IPR011545">
    <property type="entry name" value="DEAD/DEAH_box_helicase_dom"/>
</dbReference>
<dbReference type="EMBL" id="CP002865">
    <property type="protein sequence ID" value="AEI38094.1"/>
    <property type="molecule type" value="Genomic_DNA"/>
</dbReference>
<keyword evidence="3 12" id="KW-0479">Metal-binding</keyword>
<evidence type="ECO:0000256" key="1">
    <source>
        <dbReference type="ARBA" id="ARBA00022515"/>
    </source>
</evidence>